<dbReference type="Pfam" id="PF04397">
    <property type="entry name" value="LytTR"/>
    <property type="match status" value="1"/>
</dbReference>
<evidence type="ECO:0000259" key="2">
    <source>
        <dbReference type="PROSITE" id="PS50110"/>
    </source>
</evidence>
<dbReference type="InterPro" id="IPR046947">
    <property type="entry name" value="LytR-like"/>
</dbReference>
<dbReference type="PROSITE" id="PS50930">
    <property type="entry name" value="HTH_LYTTR"/>
    <property type="match status" value="1"/>
</dbReference>
<comment type="caution">
    <text evidence="4">The sequence shown here is derived from an EMBL/GenBank/DDBJ whole genome shotgun (WGS) entry which is preliminary data.</text>
</comment>
<dbReference type="GO" id="GO:0003677">
    <property type="term" value="F:DNA binding"/>
    <property type="evidence" value="ECO:0007669"/>
    <property type="project" value="InterPro"/>
</dbReference>
<gene>
    <name evidence="4" type="ORF">HLUCCX10_14470</name>
</gene>
<name>A0A0P7XYU6_9BACT</name>
<keyword evidence="1" id="KW-0597">Phosphoprotein</keyword>
<accession>A0A0P7XYU6</accession>
<dbReference type="STRING" id="1305737.GCA_000526355_01650"/>
<dbReference type="PANTHER" id="PTHR37299">
    <property type="entry name" value="TRANSCRIPTIONAL REGULATOR-RELATED"/>
    <property type="match status" value="1"/>
</dbReference>
<dbReference type="OrthoDB" id="1646880at2"/>
<evidence type="ECO:0000259" key="3">
    <source>
        <dbReference type="PROSITE" id="PS50930"/>
    </source>
</evidence>
<dbReference type="PATRIC" id="fig|1305737.6.peg.374"/>
<feature type="modified residue" description="4-aspartylphosphate" evidence="1">
    <location>
        <position position="56"/>
    </location>
</feature>
<evidence type="ECO:0000313" key="5">
    <source>
        <dbReference type="Proteomes" id="UP000050421"/>
    </source>
</evidence>
<reference evidence="4 5" key="1">
    <citation type="submission" date="2015-09" db="EMBL/GenBank/DDBJ databases">
        <title>Identification and resolution of microdiversity through metagenomic sequencing of parallel consortia.</title>
        <authorList>
            <person name="Nelson W.C."/>
            <person name="Romine M.F."/>
            <person name="Lindemann S.R."/>
        </authorList>
    </citation>
    <scope>NUCLEOTIDE SEQUENCE [LARGE SCALE GENOMIC DNA]</scope>
    <source>
        <strain evidence="4">HL-49</strain>
    </source>
</reference>
<dbReference type="Pfam" id="PF00072">
    <property type="entry name" value="Response_reg"/>
    <property type="match status" value="1"/>
</dbReference>
<feature type="domain" description="Response regulatory" evidence="2">
    <location>
        <begin position="3"/>
        <end position="117"/>
    </location>
</feature>
<dbReference type="SMART" id="SM00448">
    <property type="entry name" value="REC"/>
    <property type="match status" value="1"/>
</dbReference>
<dbReference type="eggNOG" id="COG3279">
    <property type="taxonomic scope" value="Bacteria"/>
</dbReference>
<protein>
    <submittedName>
        <fullName evidence="4">Two component signal transduction system LytR family response regulator</fullName>
    </submittedName>
</protein>
<dbReference type="AlphaFoldDB" id="A0A0P7XYU6"/>
<proteinExistence type="predicted"/>
<organism evidence="4 5">
    <name type="scientific">Algoriphagus marincola HL-49</name>
    <dbReference type="NCBI Taxonomy" id="1305737"/>
    <lineage>
        <taxon>Bacteria</taxon>
        <taxon>Pseudomonadati</taxon>
        <taxon>Bacteroidota</taxon>
        <taxon>Cytophagia</taxon>
        <taxon>Cytophagales</taxon>
        <taxon>Cyclobacteriaceae</taxon>
        <taxon>Algoriphagus</taxon>
    </lineage>
</organism>
<dbReference type="InterPro" id="IPR001789">
    <property type="entry name" value="Sig_transdc_resp-reg_receiver"/>
</dbReference>
<sequence>MIQYVIVEDEIQSAERLKLLMERSHQDQFKLMCWLKNAQEIHDFFQGNSPDLVFWDVELGEKTAFEWLTEIPKNDFQIIFTTGHQEYALPAIKANALDYLLKPIDADELAESLKRVQTKTNPVLNSSSLESVLKAFLPDKTPQNIALPTASGLEFVPVESIMRCQADVNYTHFFLRDGRKITSSKTLKAYEAQLSTLGFFRVHNSHLVNLNEVRLYTKGKGGYLTLKDGSEIEVASRRKDELLQMLKGF</sequence>
<dbReference type="InterPro" id="IPR011006">
    <property type="entry name" value="CheY-like_superfamily"/>
</dbReference>
<feature type="domain" description="HTH LytTR-type" evidence="3">
    <location>
        <begin position="145"/>
        <end position="248"/>
    </location>
</feature>
<dbReference type="InterPro" id="IPR007492">
    <property type="entry name" value="LytTR_DNA-bd_dom"/>
</dbReference>
<dbReference type="Gene3D" id="2.40.50.1020">
    <property type="entry name" value="LytTr DNA-binding domain"/>
    <property type="match status" value="1"/>
</dbReference>
<dbReference type="Proteomes" id="UP000050421">
    <property type="component" value="Unassembled WGS sequence"/>
</dbReference>
<dbReference type="SMART" id="SM00850">
    <property type="entry name" value="LytTR"/>
    <property type="match status" value="1"/>
</dbReference>
<evidence type="ECO:0000313" key="4">
    <source>
        <dbReference type="EMBL" id="KPQ12969.1"/>
    </source>
</evidence>
<dbReference type="SUPFAM" id="SSF52172">
    <property type="entry name" value="CheY-like"/>
    <property type="match status" value="1"/>
</dbReference>
<dbReference type="PROSITE" id="PS50110">
    <property type="entry name" value="RESPONSE_REGULATORY"/>
    <property type="match status" value="1"/>
</dbReference>
<dbReference type="GO" id="GO:0000156">
    <property type="term" value="F:phosphorelay response regulator activity"/>
    <property type="evidence" value="ECO:0007669"/>
    <property type="project" value="InterPro"/>
</dbReference>
<evidence type="ECO:0000256" key="1">
    <source>
        <dbReference type="PROSITE-ProRule" id="PRU00169"/>
    </source>
</evidence>
<dbReference type="EMBL" id="LJXT01000110">
    <property type="protein sequence ID" value="KPQ12969.1"/>
    <property type="molecule type" value="Genomic_DNA"/>
</dbReference>
<dbReference type="PANTHER" id="PTHR37299:SF1">
    <property type="entry name" value="STAGE 0 SPORULATION PROTEIN A HOMOLOG"/>
    <property type="match status" value="1"/>
</dbReference>
<dbReference type="Gene3D" id="3.40.50.2300">
    <property type="match status" value="1"/>
</dbReference>